<dbReference type="GO" id="GO:0030091">
    <property type="term" value="P:protein repair"/>
    <property type="evidence" value="ECO:0007669"/>
    <property type="project" value="UniProtKB-UniRule"/>
</dbReference>
<evidence type="ECO:0000256" key="6">
    <source>
        <dbReference type="ARBA" id="ARBA00022691"/>
    </source>
</evidence>
<evidence type="ECO:0000313" key="10">
    <source>
        <dbReference type="Proteomes" id="UP000675747"/>
    </source>
</evidence>
<reference evidence="9 10" key="1">
    <citation type="journal article" date="2021" name="Microbiol. Resour. Announc.">
        <title>Draft Genome Sequence of Coralloluteibacterium stylophorae LMG 29479T.</title>
        <authorList>
            <person name="Karlyshev A.V."/>
            <person name="Kudryashova E.B."/>
            <person name="Ariskina E.V."/>
            <person name="Conroy A.P."/>
            <person name="Abidueva E.Y."/>
        </authorList>
    </citation>
    <scope>NUCLEOTIDE SEQUENCE [LARGE SCALE GENOMIC DNA]</scope>
    <source>
        <strain evidence="9 10">LMG 29479</strain>
    </source>
</reference>
<dbReference type="PROSITE" id="PS01279">
    <property type="entry name" value="PCMT"/>
    <property type="match status" value="1"/>
</dbReference>
<dbReference type="NCBIfam" id="TIGR00080">
    <property type="entry name" value="pimt"/>
    <property type="match status" value="1"/>
</dbReference>
<dbReference type="InterPro" id="IPR000682">
    <property type="entry name" value="PCMT"/>
</dbReference>
<dbReference type="NCBIfam" id="NF001453">
    <property type="entry name" value="PRK00312.1"/>
    <property type="match status" value="1"/>
</dbReference>
<keyword evidence="6 7" id="KW-0949">S-adenosyl-L-methionine</keyword>
<evidence type="ECO:0000256" key="4">
    <source>
        <dbReference type="ARBA" id="ARBA00022603"/>
    </source>
</evidence>
<dbReference type="HAMAP" id="MF_00090">
    <property type="entry name" value="PIMT"/>
    <property type="match status" value="1"/>
</dbReference>
<comment type="catalytic activity">
    <reaction evidence="7">
        <text>[protein]-L-isoaspartate + S-adenosyl-L-methionine = [protein]-L-isoaspartate alpha-methyl ester + S-adenosyl-L-homocysteine</text>
        <dbReference type="Rhea" id="RHEA:12705"/>
        <dbReference type="Rhea" id="RHEA-COMP:12143"/>
        <dbReference type="Rhea" id="RHEA-COMP:12144"/>
        <dbReference type="ChEBI" id="CHEBI:57856"/>
        <dbReference type="ChEBI" id="CHEBI:59789"/>
        <dbReference type="ChEBI" id="CHEBI:90596"/>
        <dbReference type="ChEBI" id="CHEBI:90598"/>
        <dbReference type="EC" id="2.1.1.77"/>
    </reaction>
</comment>
<dbReference type="GO" id="GO:0004719">
    <property type="term" value="F:protein-L-isoaspartate (D-aspartate) O-methyltransferase activity"/>
    <property type="evidence" value="ECO:0007669"/>
    <property type="project" value="UniProtKB-UniRule"/>
</dbReference>
<proteinExistence type="inferred from homology"/>
<evidence type="ECO:0000256" key="1">
    <source>
        <dbReference type="ARBA" id="ARBA00004496"/>
    </source>
</evidence>
<dbReference type="Proteomes" id="UP000675747">
    <property type="component" value="Unassembled WGS sequence"/>
</dbReference>
<dbReference type="CDD" id="cd02440">
    <property type="entry name" value="AdoMet_MTases"/>
    <property type="match status" value="1"/>
</dbReference>
<dbReference type="AlphaFoldDB" id="A0A8J7VV89"/>
<dbReference type="FunFam" id="3.40.50.150:FF:000010">
    <property type="entry name" value="Protein-L-isoaspartate O-methyltransferase"/>
    <property type="match status" value="1"/>
</dbReference>
<dbReference type="SUPFAM" id="SSF53335">
    <property type="entry name" value="S-adenosyl-L-methionine-dependent methyltransferases"/>
    <property type="match status" value="1"/>
</dbReference>
<feature type="active site" evidence="7">
    <location>
        <position position="72"/>
    </location>
</feature>
<name>A0A8J7VV89_9GAMM</name>
<accession>A0A8J7VV89</accession>
<evidence type="ECO:0000256" key="2">
    <source>
        <dbReference type="ARBA" id="ARBA00005369"/>
    </source>
</evidence>
<dbReference type="GO" id="GO:0032259">
    <property type="term" value="P:methylation"/>
    <property type="evidence" value="ECO:0007669"/>
    <property type="project" value="UniProtKB-KW"/>
</dbReference>
<dbReference type="Pfam" id="PF01135">
    <property type="entry name" value="PCMT"/>
    <property type="match status" value="1"/>
</dbReference>
<reference evidence="8" key="2">
    <citation type="submission" date="2021-04" db="EMBL/GenBank/DDBJ databases">
        <authorList>
            <person name="Karlyshev A.V."/>
        </authorList>
    </citation>
    <scope>NUCLEOTIDE SEQUENCE</scope>
    <source>
        <strain evidence="8">LMG 29479</strain>
    </source>
</reference>
<comment type="subcellular location">
    <subcellularLocation>
        <location evidence="1 7">Cytoplasm</location>
    </subcellularLocation>
</comment>
<evidence type="ECO:0000256" key="3">
    <source>
        <dbReference type="ARBA" id="ARBA00022490"/>
    </source>
</evidence>
<evidence type="ECO:0000313" key="8">
    <source>
        <dbReference type="EMBL" id="MBR0563875.1"/>
    </source>
</evidence>
<dbReference type="Gene3D" id="3.40.50.150">
    <property type="entry name" value="Vaccinia Virus protein VP39"/>
    <property type="match status" value="1"/>
</dbReference>
<dbReference type="GO" id="GO:0005737">
    <property type="term" value="C:cytoplasm"/>
    <property type="evidence" value="ECO:0007669"/>
    <property type="project" value="UniProtKB-SubCell"/>
</dbReference>
<gene>
    <name evidence="7" type="primary">pcm</name>
    <name evidence="9" type="ORF">KB893_017870</name>
    <name evidence="8" type="ORF">KB893_15345</name>
</gene>
<keyword evidence="10" id="KW-1185">Reference proteome</keyword>
<evidence type="ECO:0000256" key="7">
    <source>
        <dbReference type="HAMAP-Rule" id="MF_00090"/>
    </source>
</evidence>
<dbReference type="EMBL" id="JAGQFT020000019">
    <property type="protein sequence ID" value="MBS7459001.1"/>
    <property type="molecule type" value="Genomic_DNA"/>
</dbReference>
<comment type="caution">
    <text evidence="8">The sequence shown here is derived from an EMBL/GenBank/DDBJ whole genome shotgun (WGS) entry which is preliminary data.</text>
</comment>
<evidence type="ECO:0000313" key="9">
    <source>
        <dbReference type="EMBL" id="MBS7459001.1"/>
    </source>
</evidence>
<dbReference type="PANTHER" id="PTHR11579:SF0">
    <property type="entry name" value="PROTEIN-L-ISOASPARTATE(D-ASPARTATE) O-METHYLTRANSFERASE"/>
    <property type="match status" value="1"/>
</dbReference>
<keyword evidence="3 7" id="KW-0963">Cytoplasm</keyword>
<dbReference type="EC" id="2.1.1.77" evidence="7"/>
<comment type="similarity">
    <text evidence="2 7">Belongs to the methyltransferase superfamily. L-isoaspartyl/D-aspartyl protein methyltransferase family.</text>
</comment>
<protein>
    <recommendedName>
        <fullName evidence="7">Protein-L-isoaspartate O-methyltransferase</fullName>
        <ecNumber evidence="7">2.1.1.77</ecNumber>
    </recommendedName>
    <alternativeName>
        <fullName evidence="7">L-isoaspartyl protein carboxyl methyltransferase</fullName>
    </alternativeName>
    <alternativeName>
        <fullName evidence="7">Protein L-isoaspartyl methyltransferase</fullName>
    </alternativeName>
    <alternativeName>
        <fullName evidence="7">Protein-beta-aspartate methyltransferase</fullName>
        <shortName evidence="7">PIMT</shortName>
    </alternativeName>
</protein>
<keyword evidence="5 7" id="KW-0808">Transferase</keyword>
<dbReference type="InterPro" id="IPR029063">
    <property type="entry name" value="SAM-dependent_MTases_sf"/>
</dbReference>
<dbReference type="EMBL" id="JAGQFT010000193">
    <property type="protein sequence ID" value="MBR0563875.1"/>
    <property type="molecule type" value="Genomic_DNA"/>
</dbReference>
<evidence type="ECO:0000256" key="5">
    <source>
        <dbReference type="ARBA" id="ARBA00022679"/>
    </source>
</evidence>
<organism evidence="8">
    <name type="scientific">Coralloluteibacterium stylophorae</name>
    <dbReference type="NCBI Taxonomy" id="1776034"/>
    <lineage>
        <taxon>Bacteria</taxon>
        <taxon>Pseudomonadati</taxon>
        <taxon>Pseudomonadota</taxon>
        <taxon>Gammaproteobacteria</taxon>
        <taxon>Lysobacterales</taxon>
        <taxon>Lysobacteraceae</taxon>
        <taxon>Coralloluteibacterium</taxon>
    </lineage>
</organism>
<keyword evidence="4 7" id="KW-0489">Methyltransferase</keyword>
<comment type="function">
    <text evidence="7">Catalyzes the methyl esterification of L-isoaspartyl residues in peptides and proteins that result from spontaneous decomposition of normal L-aspartyl and L-asparaginyl residues. It plays a role in the repair and/or degradation of damaged proteins.</text>
</comment>
<sequence length="228" mass="24757">MSQYKSQARGLGMTSQRARDRLIERLREAGIRDERVLLAMASVPRHLFIDEALASRAYEDTALPIGNGQTISQPWVVARMTEALLEAPPEGLPLPRRVLEVGTGSGYQAAVLAALGIEVFSIERIDELLRQARRRLRRLGFNVRTRHDDGRVGWDECAPFDGIIVTAGGALVDPQLLAQLGDGGTLVAPVGSASGQQLLRLRRQGEQMDQESLGTVVFVPLLAGVVSA</sequence>
<dbReference type="PANTHER" id="PTHR11579">
    <property type="entry name" value="PROTEIN-L-ISOASPARTATE O-METHYLTRANSFERASE"/>
    <property type="match status" value="1"/>
</dbReference>